<protein>
    <submittedName>
        <fullName evidence="2">Uncharacterized protein</fullName>
    </submittedName>
</protein>
<sequence>VSLLSKCFQLLLSKQTEKTFIVFRGPFFIPGGQERNVGIVTSYCFCISFPCRVGVAAESGTHGPGLVFL</sequence>
<keyword evidence="1" id="KW-1185">Reference proteome</keyword>
<name>A0A915KS74_ROMCU</name>
<proteinExistence type="predicted"/>
<dbReference type="WBParaSite" id="nRc.2.0.1.t40945-RA">
    <property type="protein sequence ID" value="nRc.2.0.1.t40945-RA"/>
    <property type="gene ID" value="nRc.2.0.1.g40945"/>
</dbReference>
<dbReference type="Proteomes" id="UP000887565">
    <property type="component" value="Unplaced"/>
</dbReference>
<evidence type="ECO:0000313" key="2">
    <source>
        <dbReference type="WBParaSite" id="nRc.2.0.1.t40945-RA"/>
    </source>
</evidence>
<evidence type="ECO:0000313" key="1">
    <source>
        <dbReference type="Proteomes" id="UP000887565"/>
    </source>
</evidence>
<dbReference type="AlphaFoldDB" id="A0A915KS74"/>
<accession>A0A915KS74</accession>
<reference evidence="2" key="1">
    <citation type="submission" date="2022-11" db="UniProtKB">
        <authorList>
            <consortium name="WormBaseParasite"/>
        </authorList>
    </citation>
    <scope>IDENTIFICATION</scope>
</reference>
<organism evidence="1 2">
    <name type="scientific">Romanomermis culicivorax</name>
    <name type="common">Nematode worm</name>
    <dbReference type="NCBI Taxonomy" id="13658"/>
    <lineage>
        <taxon>Eukaryota</taxon>
        <taxon>Metazoa</taxon>
        <taxon>Ecdysozoa</taxon>
        <taxon>Nematoda</taxon>
        <taxon>Enoplea</taxon>
        <taxon>Dorylaimia</taxon>
        <taxon>Mermithida</taxon>
        <taxon>Mermithoidea</taxon>
        <taxon>Mermithidae</taxon>
        <taxon>Romanomermis</taxon>
    </lineage>
</organism>